<dbReference type="InterPro" id="IPR006660">
    <property type="entry name" value="Arsenate_reductase-like"/>
</dbReference>
<dbReference type="AlphaFoldDB" id="A0A1M6AVD7"/>
<dbReference type="PANTHER" id="PTHR30041:SF8">
    <property type="entry name" value="PROTEIN YFFB"/>
    <property type="match status" value="1"/>
</dbReference>
<evidence type="ECO:0000313" key="4">
    <source>
        <dbReference type="Proteomes" id="UP000184543"/>
    </source>
</evidence>
<dbReference type="PROSITE" id="PS51353">
    <property type="entry name" value="ARSC"/>
    <property type="match status" value="1"/>
</dbReference>
<dbReference type="Proteomes" id="UP000184543">
    <property type="component" value="Unassembled WGS sequence"/>
</dbReference>
<dbReference type="SUPFAM" id="SSF52833">
    <property type="entry name" value="Thioredoxin-like"/>
    <property type="match status" value="1"/>
</dbReference>
<dbReference type="PANTHER" id="PTHR30041">
    <property type="entry name" value="ARSENATE REDUCTASE"/>
    <property type="match status" value="1"/>
</dbReference>
<gene>
    <name evidence="3" type="ORF">SAMN04488513_101198</name>
</gene>
<evidence type="ECO:0000313" key="3">
    <source>
        <dbReference type="EMBL" id="SHI40509.1"/>
    </source>
</evidence>
<dbReference type="InterPro" id="IPR036249">
    <property type="entry name" value="Thioredoxin-like_sf"/>
</dbReference>
<protein>
    <submittedName>
        <fullName evidence="3">Arsenate reductase, glutaredoxin family</fullName>
    </submittedName>
</protein>
<reference evidence="4" key="1">
    <citation type="submission" date="2016-11" db="EMBL/GenBank/DDBJ databases">
        <authorList>
            <person name="Varghese N."/>
            <person name="Submissions S."/>
        </authorList>
    </citation>
    <scope>NUCLEOTIDE SEQUENCE [LARGE SCALE GENOMIC DNA]</scope>
    <source>
        <strain evidence="4">DSM 19858</strain>
    </source>
</reference>
<sequence length="117" mass="13624">MKKIYHLSTCDTCRRILKEWEPLDGVDLQDIKTEALTEGQVEEMKQLAGSYEALFSKRARLFRQQGLHEKQLSEEDYRELILEHYTFLKRPVALIDGRIFIGNSKKTVEAAKEALHS</sequence>
<organism evidence="3 4">
    <name type="scientific">Pseudozobellia thermophila</name>
    <dbReference type="NCBI Taxonomy" id="192903"/>
    <lineage>
        <taxon>Bacteria</taxon>
        <taxon>Pseudomonadati</taxon>
        <taxon>Bacteroidota</taxon>
        <taxon>Flavobacteriia</taxon>
        <taxon>Flavobacteriales</taxon>
        <taxon>Flavobacteriaceae</taxon>
        <taxon>Pseudozobellia</taxon>
    </lineage>
</organism>
<proteinExistence type="inferred from homology"/>
<evidence type="ECO:0000256" key="2">
    <source>
        <dbReference type="PROSITE-ProRule" id="PRU01282"/>
    </source>
</evidence>
<dbReference type="Pfam" id="PF03960">
    <property type="entry name" value="ArsC"/>
    <property type="match status" value="1"/>
</dbReference>
<dbReference type="OrthoDB" id="1120494at2"/>
<dbReference type="STRING" id="192903.SAMN04488513_101198"/>
<keyword evidence="4" id="KW-1185">Reference proteome</keyword>
<evidence type="ECO:0000256" key="1">
    <source>
        <dbReference type="ARBA" id="ARBA00007198"/>
    </source>
</evidence>
<dbReference type="RefSeq" id="WP_072987038.1">
    <property type="nucleotide sequence ID" value="NZ_FQYU01000001.1"/>
</dbReference>
<accession>A0A1M6AVD7</accession>
<name>A0A1M6AVD7_9FLAO</name>
<comment type="similarity">
    <text evidence="1 2">Belongs to the ArsC family.</text>
</comment>
<dbReference type="Gene3D" id="3.40.30.10">
    <property type="entry name" value="Glutaredoxin"/>
    <property type="match status" value="1"/>
</dbReference>
<dbReference type="EMBL" id="FQYU01000001">
    <property type="protein sequence ID" value="SHI40509.1"/>
    <property type="molecule type" value="Genomic_DNA"/>
</dbReference>